<dbReference type="InParanoid" id="A0A1Y2DFW4"/>
<dbReference type="RefSeq" id="XP_040710835.1">
    <property type="nucleotide sequence ID" value="XM_040864477.1"/>
</dbReference>
<dbReference type="GeneID" id="63780689"/>
<accession>A0A1Y2DFW4</accession>
<protein>
    <submittedName>
        <fullName evidence="1">Uncharacterized protein</fullName>
    </submittedName>
</protein>
<organism evidence="1 2">
    <name type="scientific">Pseudomassariella vexata</name>
    <dbReference type="NCBI Taxonomy" id="1141098"/>
    <lineage>
        <taxon>Eukaryota</taxon>
        <taxon>Fungi</taxon>
        <taxon>Dikarya</taxon>
        <taxon>Ascomycota</taxon>
        <taxon>Pezizomycotina</taxon>
        <taxon>Sordariomycetes</taxon>
        <taxon>Xylariomycetidae</taxon>
        <taxon>Amphisphaeriales</taxon>
        <taxon>Pseudomassariaceae</taxon>
        <taxon>Pseudomassariella</taxon>
    </lineage>
</organism>
<dbReference type="Proteomes" id="UP000193689">
    <property type="component" value="Unassembled WGS sequence"/>
</dbReference>
<evidence type="ECO:0000313" key="2">
    <source>
        <dbReference type="Proteomes" id="UP000193689"/>
    </source>
</evidence>
<proteinExistence type="predicted"/>
<reference evidence="1 2" key="1">
    <citation type="submission" date="2016-07" db="EMBL/GenBank/DDBJ databases">
        <title>Pervasive Adenine N6-methylation of Active Genes in Fungi.</title>
        <authorList>
            <consortium name="DOE Joint Genome Institute"/>
            <person name="Mondo S.J."/>
            <person name="Dannebaum R.O."/>
            <person name="Kuo R.C."/>
            <person name="Labutti K."/>
            <person name="Haridas S."/>
            <person name="Kuo A."/>
            <person name="Salamov A."/>
            <person name="Ahrendt S.R."/>
            <person name="Lipzen A."/>
            <person name="Sullivan W."/>
            <person name="Andreopoulos W.B."/>
            <person name="Clum A."/>
            <person name="Lindquist E."/>
            <person name="Daum C."/>
            <person name="Ramamoorthy G.K."/>
            <person name="Gryganskyi A."/>
            <person name="Culley D."/>
            <person name="Magnuson J.K."/>
            <person name="James T.Y."/>
            <person name="O'Malley M.A."/>
            <person name="Stajich J.E."/>
            <person name="Spatafora J.W."/>
            <person name="Visel A."/>
            <person name="Grigoriev I.V."/>
        </authorList>
    </citation>
    <scope>NUCLEOTIDE SEQUENCE [LARGE SCALE GENOMIC DNA]</scope>
    <source>
        <strain evidence="1 2">CBS 129021</strain>
    </source>
</reference>
<dbReference type="EMBL" id="MCFJ01000019">
    <property type="protein sequence ID" value="ORY57585.1"/>
    <property type="molecule type" value="Genomic_DNA"/>
</dbReference>
<keyword evidence="2" id="KW-1185">Reference proteome</keyword>
<gene>
    <name evidence="1" type="ORF">BCR38DRAFT_490098</name>
</gene>
<dbReference type="AlphaFoldDB" id="A0A1Y2DFW4"/>
<evidence type="ECO:0000313" key="1">
    <source>
        <dbReference type="EMBL" id="ORY57585.1"/>
    </source>
</evidence>
<sequence>MVILFITKSTLLTLDHGYAVTTRIAEGPGDRSTAEHGPHATMVTSFRANQALSTRAARDLVLIAIQLDEEARNPPAIIREPAVLSLSDIARPPVGTQRKDALIRGQWNTYVRWEGDTAVTMGGRPLPCFPNGWKGWDAYEAQLADNE</sequence>
<comment type="caution">
    <text evidence="1">The sequence shown here is derived from an EMBL/GenBank/DDBJ whole genome shotgun (WGS) entry which is preliminary data.</text>
</comment>
<name>A0A1Y2DFW4_9PEZI</name>
<dbReference type="OrthoDB" id="4718018at2759"/>